<dbReference type="PANTHER" id="PTHR41521:SF4">
    <property type="entry name" value="BLR0684 PROTEIN"/>
    <property type="match status" value="1"/>
</dbReference>
<dbReference type="InterPro" id="IPR010753">
    <property type="entry name" value="DUF1330"/>
</dbReference>
<reference evidence="3 5" key="3">
    <citation type="submission" date="2022-05" db="EMBL/GenBank/DDBJ databases">
        <title>Complete sequence of strain NY11312.</title>
        <authorList>
            <person name="Zhou D."/>
        </authorList>
    </citation>
    <scope>NUCLEOTIDE SEQUENCE [LARGE SCALE GENOMIC DNA]</scope>
    <source>
        <strain evidence="3 5">NY11312</strain>
    </source>
</reference>
<dbReference type="EMBL" id="QEXO01000001">
    <property type="protein sequence ID" value="PWE15480.1"/>
    <property type="molecule type" value="Genomic_DNA"/>
</dbReference>
<evidence type="ECO:0000313" key="5">
    <source>
        <dbReference type="Proteomes" id="UP001211866"/>
    </source>
</evidence>
<evidence type="ECO:0000259" key="1">
    <source>
        <dbReference type="Pfam" id="PF07045"/>
    </source>
</evidence>
<proteinExistence type="predicted"/>
<feature type="domain" description="DUF1330" evidence="1">
    <location>
        <begin position="2"/>
        <end position="94"/>
    </location>
</feature>
<dbReference type="Proteomes" id="UP001211866">
    <property type="component" value="Chromosome"/>
</dbReference>
<organism evidence="2 4">
    <name type="scientific">Alcaligenes faecalis</name>
    <dbReference type="NCBI Taxonomy" id="511"/>
    <lineage>
        <taxon>Bacteria</taxon>
        <taxon>Pseudomonadati</taxon>
        <taxon>Pseudomonadota</taxon>
        <taxon>Betaproteobacteria</taxon>
        <taxon>Burkholderiales</taxon>
        <taxon>Alcaligenaceae</taxon>
        <taxon>Alcaligenes</taxon>
    </lineage>
</organism>
<name>A0A0M7DS07_ALCFA</name>
<keyword evidence="5" id="KW-1185">Reference proteome</keyword>
<dbReference type="PANTHER" id="PTHR41521">
    <property type="match status" value="1"/>
</dbReference>
<dbReference type="Gene3D" id="3.30.70.100">
    <property type="match status" value="1"/>
</dbReference>
<protein>
    <submittedName>
        <fullName evidence="2">DUF1330 domain-containing protein</fullName>
    </submittedName>
</protein>
<dbReference type="Pfam" id="PF07045">
    <property type="entry name" value="DUF1330"/>
    <property type="match status" value="1"/>
</dbReference>
<evidence type="ECO:0000313" key="3">
    <source>
        <dbReference type="EMBL" id="WBM36966.1"/>
    </source>
</evidence>
<sequence length="94" mass="10657">MSAFLIANVEVTNPEQYKQYQEFSSIAMKTHNVKVLVRGGETVTLEGNAPLRTVVMEFDTLEQAQAFHDSEEYRRARQAREGAAKMTMYVVQGL</sequence>
<evidence type="ECO:0000313" key="2">
    <source>
        <dbReference type="EMBL" id="PWE15480.1"/>
    </source>
</evidence>
<dbReference type="EMBL" id="CP096916">
    <property type="protein sequence ID" value="WBM36966.1"/>
    <property type="molecule type" value="Genomic_DNA"/>
</dbReference>
<dbReference type="RefSeq" id="WP_042482331.1">
    <property type="nucleotide sequence ID" value="NZ_CAXOJJ010000041.1"/>
</dbReference>
<dbReference type="AlphaFoldDB" id="A0A0M7DS07"/>
<dbReference type="OrthoDB" id="516779at2"/>
<dbReference type="GeneID" id="29367966"/>
<dbReference type="STRING" id="511.UZ73_03150"/>
<gene>
    <name evidence="2" type="ORF">DF183_01740</name>
    <name evidence="3" type="ORF">M2J83_14250</name>
</gene>
<dbReference type="Proteomes" id="UP000245216">
    <property type="component" value="Unassembled WGS sequence"/>
</dbReference>
<dbReference type="KEGG" id="afa:UZ73_03150"/>
<dbReference type="InterPro" id="IPR011008">
    <property type="entry name" value="Dimeric_a/b-barrel"/>
</dbReference>
<reference evidence="2 4" key="2">
    <citation type="submission" date="2018-05" db="EMBL/GenBank/DDBJ databases">
        <authorList>
            <person name="Lanie J.A."/>
            <person name="Ng W.-L."/>
            <person name="Kazmierczak K.M."/>
            <person name="Andrzejewski T.M."/>
            <person name="Davidsen T.M."/>
            <person name="Wayne K.J."/>
            <person name="Tettelin H."/>
            <person name="Glass J.I."/>
            <person name="Rusch D."/>
            <person name="Podicherti R."/>
            <person name="Tsui H.-C.T."/>
            <person name="Winkler M.E."/>
        </authorList>
    </citation>
    <scope>NUCLEOTIDE SEQUENCE [LARGE SCALE GENOMIC DNA]</scope>
    <source>
        <strain evidence="2 4">YBY</strain>
    </source>
</reference>
<dbReference type="SUPFAM" id="SSF54909">
    <property type="entry name" value="Dimeric alpha+beta barrel"/>
    <property type="match status" value="1"/>
</dbReference>
<reference evidence="2 4" key="1">
    <citation type="submission" date="2018-05" db="EMBL/GenBank/DDBJ databases">
        <title>Genome Sequence of an Efficient Indole-Degrading Bacterium, Alcaligenes sp.YBY.</title>
        <authorList>
            <person name="Yang B."/>
        </authorList>
    </citation>
    <scope>NUCLEOTIDE SEQUENCE [LARGE SCALE GENOMIC DNA]</scope>
    <source>
        <strain evidence="2 4">YBY</strain>
    </source>
</reference>
<accession>A0A0S2JMT1</accession>
<accession>A0A0M7DS07</accession>
<evidence type="ECO:0000313" key="4">
    <source>
        <dbReference type="Proteomes" id="UP000245216"/>
    </source>
</evidence>